<sequence>MSLECKIQVFLNNISEKKAESIRKSLEPDNVDFPENLSFIIEKKETSLIFTFEGKGNIRTLISTIDEVLEQTQVILKVTADA</sequence>
<comment type="similarity">
    <text evidence="1">Belongs to the CTAG/PCC1 family.</text>
</comment>
<dbReference type="Proteomes" id="UP000232412">
    <property type="component" value="Unassembled WGS sequence"/>
</dbReference>
<protein>
    <recommendedName>
        <fullName evidence="4">Transcription factor Pcc1</fullName>
    </recommendedName>
</protein>
<dbReference type="Pfam" id="PF09341">
    <property type="entry name" value="Pcc1"/>
    <property type="match status" value="1"/>
</dbReference>
<evidence type="ECO:0000313" key="3">
    <source>
        <dbReference type="Proteomes" id="UP000232412"/>
    </source>
</evidence>
<dbReference type="InterPro" id="IPR015419">
    <property type="entry name" value="CTAG/Pcc1"/>
</dbReference>
<gene>
    <name evidence="2" type="ORF">NSIN_20385</name>
</gene>
<name>A0A2H1EFR2_9ARCH</name>
<proteinExistence type="inferred from homology"/>
<accession>A0A2H1EFR2</accession>
<evidence type="ECO:0000256" key="1">
    <source>
        <dbReference type="ARBA" id="ARBA00007073"/>
    </source>
</evidence>
<evidence type="ECO:0000313" key="2">
    <source>
        <dbReference type="EMBL" id="SHO44609.1"/>
    </source>
</evidence>
<dbReference type="EMBL" id="FRFC01000003">
    <property type="protein sequence ID" value="SHO44609.1"/>
    <property type="molecule type" value="Genomic_DNA"/>
</dbReference>
<organism evidence="2 3">
    <name type="scientific">Nitrosotalea sinensis</name>
    <dbReference type="NCBI Taxonomy" id="1499975"/>
    <lineage>
        <taxon>Archaea</taxon>
        <taxon>Nitrososphaerota</taxon>
        <taxon>Nitrososphaeria</taxon>
        <taxon>Nitrosotaleales</taxon>
        <taxon>Nitrosotaleaceae</taxon>
        <taxon>Nitrosotalea</taxon>
    </lineage>
</organism>
<dbReference type="RefSeq" id="WP_101009408.1">
    <property type="nucleotide sequence ID" value="NZ_FRFC01000003.1"/>
</dbReference>
<dbReference type="AlphaFoldDB" id="A0A2H1EFR2"/>
<dbReference type="OrthoDB" id="85338at2157"/>
<dbReference type="NCBIfam" id="NF011470">
    <property type="entry name" value="PRK14887.1"/>
    <property type="match status" value="1"/>
</dbReference>
<keyword evidence="3" id="KW-1185">Reference proteome</keyword>
<reference evidence="3" key="1">
    <citation type="submission" date="2016-12" db="EMBL/GenBank/DDBJ databases">
        <authorList>
            <person name="Herbold C."/>
        </authorList>
    </citation>
    <scope>NUCLEOTIDE SEQUENCE [LARGE SCALE GENOMIC DNA]</scope>
</reference>
<evidence type="ECO:0008006" key="4">
    <source>
        <dbReference type="Google" id="ProtNLM"/>
    </source>
</evidence>